<protein>
    <recommendedName>
        <fullName evidence="1">E2 ubiquitin-conjugating enzyme</fullName>
        <ecNumber evidence="1">2.3.2.23</ecNumber>
    </recommendedName>
</protein>
<dbReference type="CDD" id="cd23826">
    <property type="entry name" value="UEV_Morgue-like"/>
    <property type="match status" value="1"/>
</dbReference>
<accession>A0A8B7NXL8</accession>
<keyword evidence="3" id="KW-0547">Nucleotide-binding</keyword>
<dbReference type="GeneID" id="108675011"/>
<evidence type="ECO:0000259" key="7">
    <source>
        <dbReference type="PROSITE" id="PS50127"/>
    </source>
</evidence>
<dbReference type="Gene3D" id="1.20.1280.50">
    <property type="match status" value="1"/>
</dbReference>
<feature type="compositionally biased region" description="Basic and acidic residues" evidence="6">
    <location>
        <begin position="61"/>
        <end position="74"/>
    </location>
</feature>
<dbReference type="RefSeq" id="XP_018018492.1">
    <property type="nucleotide sequence ID" value="XM_018163003.2"/>
</dbReference>
<gene>
    <name evidence="10" type="primary">LOC108675011</name>
</gene>
<evidence type="ECO:0000313" key="10">
    <source>
        <dbReference type="RefSeq" id="XP_018018492.1"/>
    </source>
</evidence>
<name>A0A8B7NXL8_HYAAZ</name>
<proteinExistence type="predicted"/>
<evidence type="ECO:0000313" key="9">
    <source>
        <dbReference type="Proteomes" id="UP000694843"/>
    </source>
</evidence>
<evidence type="ECO:0000256" key="3">
    <source>
        <dbReference type="ARBA" id="ARBA00022741"/>
    </source>
</evidence>
<feature type="compositionally biased region" description="Basic and acidic residues" evidence="6">
    <location>
        <begin position="204"/>
        <end position="218"/>
    </location>
</feature>
<dbReference type="PROSITE" id="PS50127">
    <property type="entry name" value="UBC_2"/>
    <property type="match status" value="1"/>
</dbReference>
<feature type="region of interest" description="Disordered" evidence="6">
    <location>
        <begin position="61"/>
        <end position="80"/>
    </location>
</feature>
<keyword evidence="5" id="KW-0067">ATP-binding</keyword>
<evidence type="ECO:0000256" key="2">
    <source>
        <dbReference type="ARBA" id="ARBA00022679"/>
    </source>
</evidence>
<keyword evidence="9" id="KW-1185">Reference proteome</keyword>
<keyword evidence="2" id="KW-0808">Transferase</keyword>
<feature type="compositionally biased region" description="Acidic residues" evidence="6">
    <location>
        <begin position="707"/>
        <end position="743"/>
    </location>
</feature>
<evidence type="ECO:0000256" key="1">
    <source>
        <dbReference type="ARBA" id="ARBA00012486"/>
    </source>
</evidence>
<dbReference type="Pfam" id="PF12937">
    <property type="entry name" value="F-box-like"/>
    <property type="match status" value="1"/>
</dbReference>
<dbReference type="InterPro" id="IPR016135">
    <property type="entry name" value="UBQ-conjugating_enzyme/RWD"/>
</dbReference>
<dbReference type="SUPFAM" id="SSF81383">
    <property type="entry name" value="F-box domain"/>
    <property type="match status" value="1"/>
</dbReference>
<dbReference type="FunFam" id="3.10.110.10:FF:000060">
    <property type="entry name" value="Ubiquitin conjugating enzyme (UbcB)"/>
    <property type="match status" value="1"/>
</dbReference>
<evidence type="ECO:0000259" key="8">
    <source>
        <dbReference type="PROSITE" id="PS50181"/>
    </source>
</evidence>
<keyword evidence="4" id="KW-0833">Ubl conjugation pathway</keyword>
<dbReference type="Proteomes" id="UP000694843">
    <property type="component" value="Unplaced"/>
</dbReference>
<dbReference type="AlphaFoldDB" id="A0A8B7NXL8"/>
<feature type="region of interest" description="Disordered" evidence="6">
    <location>
        <begin position="700"/>
        <end position="754"/>
    </location>
</feature>
<dbReference type="EC" id="2.3.2.23" evidence="1"/>
<dbReference type="InterPro" id="IPR036047">
    <property type="entry name" value="F-box-like_dom_sf"/>
</dbReference>
<feature type="region of interest" description="Disordered" evidence="6">
    <location>
        <begin position="200"/>
        <end position="231"/>
    </location>
</feature>
<dbReference type="SMART" id="SM00212">
    <property type="entry name" value="UBCc"/>
    <property type="match status" value="1"/>
</dbReference>
<sequence length="754" mass="84676">MGTFIPHHGDYMIKHEQCYHCAGFYGPCFGEPLCATCHEFLCPADPFSRKQPLQLCDQKADECDSGNEEPRDSQQDCVAPPRIVRLDGDRVLYQYPDTSSNSPTSPSNFPTDPSDCFSSSNYSVDKYSVAYGAAGGATYSSTGPGPCPSLDYATCSTVNAASIPNNICDKSNAPLSSFSASGSNHGAPYSVALRVDPTSSNFVPKEESPRFPVHRGDDSVDSSSSDSDDENGKRLFFMVTSKVKALCSVPGAERYPKLKELERSFASILGKQFAENIPSLFMNELFIGDKAENDPMVAAQRRLVMEQVLADLNRSGEADYQDPIDKMINELKSCDPHSLCHKPNGKVRRITRKKHSRCLINKYSEEPEASASWQTSSNNNNNAYLNVSNNSCRCSSAQSSCELQERLCLLTNHLRFAESTPTPLINRIPPEVWLAVFRKMDDVSLWRASRVCRSWKELILRHWGHDKWRSFTLNRWRFFKPLYNPKHWHAIYTSLMEASPCQSCQSVMFRPVRATVLTEQRSWRMTRLRTELRNLLSDSPEGIEAIPLDIQALHWQASIRGPDESPYQGGTFFLHILIPPRYPLGPPVVRFLTKIFHPNVSCHGDIGIDSIQHNWSLALTISKVLISIQSLLTDPYTTVCMNPVAGRLYDSDRPKFDAVAREWTWRYAMVDVLQPAPSAAELDLCAAASDSFEDNSMEDLSCLLQDPGEDDNNDQEPDNNDQEQDNNEPDNNEQEQDNNDPEQVDPGQENMDQN</sequence>
<dbReference type="PANTHER" id="PTHR24068">
    <property type="entry name" value="UBIQUITIN-CONJUGATING ENZYME E2"/>
    <property type="match status" value="1"/>
</dbReference>
<dbReference type="Pfam" id="PF00179">
    <property type="entry name" value="UQ_con"/>
    <property type="match status" value="1"/>
</dbReference>
<dbReference type="PROSITE" id="PS50181">
    <property type="entry name" value="FBOX"/>
    <property type="match status" value="1"/>
</dbReference>
<evidence type="ECO:0000256" key="6">
    <source>
        <dbReference type="SAM" id="MobiDB-lite"/>
    </source>
</evidence>
<evidence type="ECO:0000256" key="5">
    <source>
        <dbReference type="ARBA" id="ARBA00022840"/>
    </source>
</evidence>
<dbReference type="SUPFAM" id="SSF54495">
    <property type="entry name" value="UBC-like"/>
    <property type="match status" value="1"/>
</dbReference>
<feature type="domain" description="UBC core" evidence="7">
    <location>
        <begin position="523"/>
        <end position="669"/>
    </location>
</feature>
<feature type="domain" description="F-box" evidence="8">
    <location>
        <begin position="422"/>
        <end position="471"/>
    </location>
</feature>
<evidence type="ECO:0000256" key="4">
    <source>
        <dbReference type="ARBA" id="ARBA00022786"/>
    </source>
</evidence>
<organism evidence="9 10">
    <name type="scientific">Hyalella azteca</name>
    <name type="common">Amphipod</name>
    <dbReference type="NCBI Taxonomy" id="294128"/>
    <lineage>
        <taxon>Eukaryota</taxon>
        <taxon>Metazoa</taxon>
        <taxon>Ecdysozoa</taxon>
        <taxon>Arthropoda</taxon>
        <taxon>Crustacea</taxon>
        <taxon>Multicrustacea</taxon>
        <taxon>Malacostraca</taxon>
        <taxon>Eumalacostraca</taxon>
        <taxon>Peracarida</taxon>
        <taxon>Amphipoda</taxon>
        <taxon>Senticaudata</taxon>
        <taxon>Talitrida</taxon>
        <taxon>Talitroidea</taxon>
        <taxon>Hyalellidae</taxon>
        <taxon>Hyalella</taxon>
    </lineage>
</organism>
<reference evidence="10" key="1">
    <citation type="submission" date="2025-08" db="UniProtKB">
        <authorList>
            <consortium name="RefSeq"/>
        </authorList>
    </citation>
    <scope>IDENTIFICATION</scope>
    <source>
        <tissue evidence="10">Whole organism</tissue>
    </source>
</reference>
<dbReference type="GO" id="GO:0061631">
    <property type="term" value="F:ubiquitin conjugating enzyme activity"/>
    <property type="evidence" value="ECO:0007669"/>
    <property type="project" value="UniProtKB-EC"/>
</dbReference>
<dbReference type="Gene3D" id="3.10.110.10">
    <property type="entry name" value="Ubiquitin Conjugating Enzyme"/>
    <property type="match status" value="1"/>
</dbReference>
<dbReference type="OrthoDB" id="9973183at2759"/>
<dbReference type="GO" id="GO:0005524">
    <property type="term" value="F:ATP binding"/>
    <property type="evidence" value="ECO:0007669"/>
    <property type="project" value="UniProtKB-KW"/>
</dbReference>
<dbReference type="InterPro" id="IPR000608">
    <property type="entry name" value="UBC"/>
</dbReference>
<dbReference type="InterPro" id="IPR001810">
    <property type="entry name" value="F-box_dom"/>
</dbReference>
<dbReference type="KEGG" id="hazt:108675011"/>